<name>A0ABQ3CHI0_9ACTN</name>
<evidence type="ECO:0000313" key="1">
    <source>
        <dbReference type="EMBL" id="GHA14815.1"/>
    </source>
</evidence>
<reference evidence="2" key="1">
    <citation type="journal article" date="2019" name="Int. J. Syst. Evol. Microbiol.">
        <title>The Global Catalogue of Microorganisms (GCM) 10K type strain sequencing project: providing services to taxonomists for standard genome sequencing and annotation.</title>
        <authorList>
            <consortium name="The Broad Institute Genomics Platform"/>
            <consortium name="The Broad Institute Genome Sequencing Center for Infectious Disease"/>
            <person name="Wu L."/>
            <person name="Ma J."/>
        </authorList>
    </citation>
    <scope>NUCLEOTIDE SEQUENCE [LARGE SCALE GENOMIC DNA]</scope>
    <source>
        <strain evidence="2">JCM 4733</strain>
    </source>
</reference>
<sequence length="75" mass="7698">MAGAQPEPVQQIAGVRVQPAHPRLASVDRGGAHGVFWGVLLAGDGGLPGPGLRPEAGRTYVLPHSMPHGPVGNNY</sequence>
<dbReference type="EMBL" id="BMVN01000005">
    <property type="protein sequence ID" value="GHA14815.1"/>
    <property type="molecule type" value="Genomic_DNA"/>
</dbReference>
<accession>A0ABQ3CHI0</accession>
<comment type="caution">
    <text evidence="1">The sequence shown here is derived from an EMBL/GenBank/DDBJ whole genome shotgun (WGS) entry which is preliminary data.</text>
</comment>
<keyword evidence="2" id="KW-1185">Reference proteome</keyword>
<dbReference type="Proteomes" id="UP000653644">
    <property type="component" value="Unassembled WGS sequence"/>
</dbReference>
<proteinExistence type="predicted"/>
<protein>
    <submittedName>
        <fullName evidence="1">Uncharacterized protein</fullName>
    </submittedName>
</protein>
<organism evidence="1 2">
    <name type="scientific">Streptomyces canarius</name>
    <dbReference type="NCBI Taxonomy" id="285453"/>
    <lineage>
        <taxon>Bacteria</taxon>
        <taxon>Bacillati</taxon>
        <taxon>Actinomycetota</taxon>
        <taxon>Actinomycetes</taxon>
        <taxon>Kitasatosporales</taxon>
        <taxon>Streptomycetaceae</taxon>
        <taxon>Streptomyces</taxon>
    </lineage>
</organism>
<evidence type="ECO:0000313" key="2">
    <source>
        <dbReference type="Proteomes" id="UP000653644"/>
    </source>
</evidence>
<gene>
    <name evidence="1" type="ORF">GCM10010345_19240</name>
</gene>